<protein>
    <submittedName>
        <fullName evidence="1">Uncharacterized protein</fullName>
    </submittedName>
</protein>
<reference evidence="1 2" key="1">
    <citation type="journal article" date="2018" name="Front. Microbiol.">
        <title>Novel Insights Into Bacterial Dimethylsulfoniopropionate Catabolism in the East China Sea.</title>
        <authorList>
            <person name="Liu J."/>
            <person name="Liu J."/>
            <person name="Zhang S.H."/>
            <person name="Liang J."/>
            <person name="Lin H."/>
            <person name="Song D."/>
            <person name="Yang G.P."/>
            <person name="Todd J.D."/>
            <person name="Zhang X.H."/>
        </authorList>
    </citation>
    <scope>NUCLEOTIDE SEQUENCE [LARGE SCALE GENOMIC DNA]</scope>
    <source>
        <strain evidence="1 2">ZYFD042</strain>
    </source>
</reference>
<gene>
    <name evidence="1" type="ORF">D8Y23_13975</name>
</gene>
<accession>A0A3S3L5H8</accession>
<dbReference type="RefSeq" id="WP_128218703.1">
    <property type="nucleotide sequence ID" value="NZ_RBZY01000061.1"/>
</dbReference>
<proteinExistence type="predicted"/>
<sequence>MSIQETELVIVGSGSSGYTAAQDAQHFLAALDAPVMAAEEVLDRAVRRAGARTPIPLKPR</sequence>
<dbReference type="AlphaFoldDB" id="A0A3S3L5H8"/>
<comment type="caution">
    <text evidence="1">The sequence shown here is derived from an EMBL/GenBank/DDBJ whole genome shotgun (WGS) entry which is preliminary data.</text>
</comment>
<organism evidence="1 2">
    <name type="scientific">Microbacterium enclense</name>
    <dbReference type="NCBI Taxonomy" id="993073"/>
    <lineage>
        <taxon>Bacteria</taxon>
        <taxon>Bacillati</taxon>
        <taxon>Actinomycetota</taxon>
        <taxon>Actinomycetes</taxon>
        <taxon>Micrococcales</taxon>
        <taxon>Microbacteriaceae</taxon>
        <taxon>Microbacterium</taxon>
    </lineage>
</organism>
<dbReference type="EMBL" id="RBZY01000061">
    <property type="protein sequence ID" value="RWR16240.1"/>
    <property type="molecule type" value="Genomic_DNA"/>
</dbReference>
<dbReference type="Proteomes" id="UP000285970">
    <property type="component" value="Unassembled WGS sequence"/>
</dbReference>
<evidence type="ECO:0000313" key="2">
    <source>
        <dbReference type="Proteomes" id="UP000285970"/>
    </source>
</evidence>
<name>A0A3S3L5H8_9MICO</name>
<evidence type="ECO:0000313" key="1">
    <source>
        <dbReference type="EMBL" id="RWR16240.1"/>
    </source>
</evidence>